<comment type="similarity">
    <text evidence="10">Belongs to the G-protein coupled receptor 1 family.</text>
</comment>
<dbReference type="SUPFAM" id="SSF81321">
    <property type="entry name" value="Family A G protein-coupled receptor-like"/>
    <property type="match status" value="1"/>
</dbReference>
<comment type="caution">
    <text evidence="13">The sequence shown here is derived from an EMBL/GenBank/DDBJ whole genome shotgun (WGS) entry which is preliminary data.</text>
</comment>
<organism evidence="13 14">
    <name type="scientific">Pocillopora meandrina</name>
    <dbReference type="NCBI Taxonomy" id="46732"/>
    <lineage>
        <taxon>Eukaryota</taxon>
        <taxon>Metazoa</taxon>
        <taxon>Cnidaria</taxon>
        <taxon>Anthozoa</taxon>
        <taxon>Hexacorallia</taxon>
        <taxon>Scleractinia</taxon>
        <taxon>Astrocoeniina</taxon>
        <taxon>Pocilloporidae</taxon>
        <taxon>Pocillopora</taxon>
    </lineage>
</organism>
<dbReference type="Gene3D" id="1.20.1070.10">
    <property type="entry name" value="Rhodopsin 7-helix transmembrane proteins"/>
    <property type="match status" value="1"/>
</dbReference>
<sequence length="356" mass="41197">MNGTDTLVINTTNEAPSTLKHRELPELILKVYLTRGIIAIPMALITSFSNGLVMFLFLTDPKRCLRSSPSCLLVASLALVDFMVGGFLEPTDAYYSLAIAFGRQHSIGRKDLQSAAAYFLLCSMLLLLLITFDRYTAISRPIHYPHRITKRRVCISVVMVWIYCALLIIGIRQWGEKFRNEIFCVHVDVVVLVITVLFCNIVYLLRKQTSSLKRFSRSSDDIFVVRASERERKITMTLLLMLVIFLVCTMPWFIMMQIFDYCDICKKNWWIMKLLFILFQANCAFNPFLCTLRMPPYKTSVKLALLRFEFFRRCFRSTCPARQEYQLQRRDANCRNRGGRKGRLASSSSFVLPKAF</sequence>
<reference evidence="13 14" key="1">
    <citation type="submission" date="2022-05" db="EMBL/GenBank/DDBJ databases">
        <authorList>
            <consortium name="Genoscope - CEA"/>
            <person name="William W."/>
        </authorList>
    </citation>
    <scope>NUCLEOTIDE SEQUENCE [LARGE SCALE GENOMIC DNA]</scope>
</reference>
<evidence type="ECO:0000313" key="13">
    <source>
        <dbReference type="EMBL" id="CAH3045769.1"/>
    </source>
</evidence>
<keyword evidence="3 10" id="KW-0812">Transmembrane</keyword>
<dbReference type="CDD" id="cd00637">
    <property type="entry name" value="7tm_classA_rhodopsin-like"/>
    <property type="match status" value="1"/>
</dbReference>
<dbReference type="InterPro" id="IPR000276">
    <property type="entry name" value="GPCR_Rhodpsn"/>
</dbReference>
<evidence type="ECO:0000256" key="4">
    <source>
        <dbReference type="ARBA" id="ARBA00022989"/>
    </source>
</evidence>
<dbReference type="PROSITE" id="PS50262">
    <property type="entry name" value="G_PROTEIN_RECEP_F1_2"/>
    <property type="match status" value="1"/>
</dbReference>
<dbReference type="AlphaFoldDB" id="A0AAU9W5H7"/>
<dbReference type="Proteomes" id="UP001159428">
    <property type="component" value="Unassembled WGS sequence"/>
</dbReference>
<evidence type="ECO:0000256" key="9">
    <source>
        <dbReference type="ARBA" id="ARBA00023224"/>
    </source>
</evidence>
<evidence type="ECO:0000256" key="7">
    <source>
        <dbReference type="ARBA" id="ARBA00023170"/>
    </source>
</evidence>
<dbReference type="PROSITE" id="PS00237">
    <property type="entry name" value="G_PROTEIN_RECEP_F1_1"/>
    <property type="match status" value="1"/>
</dbReference>
<proteinExistence type="inferred from homology"/>
<keyword evidence="7 10" id="KW-0675">Receptor</keyword>
<dbReference type="PANTHER" id="PTHR24246">
    <property type="entry name" value="OLFACTORY RECEPTOR AND ADENOSINE RECEPTOR"/>
    <property type="match status" value="1"/>
</dbReference>
<dbReference type="InterPro" id="IPR017452">
    <property type="entry name" value="GPCR_Rhodpsn_7TM"/>
</dbReference>
<name>A0AAU9W5H7_9CNID</name>
<evidence type="ECO:0000256" key="11">
    <source>
        <dbReference type="SAM" id="Phobius"/>
    </source>
</evidence>
<gene>
    <name evidence="13" type="ORF">PMEA_00033783</name>
</gene>
<accession>A0AAU9W5H7</accession>
<keyword evidence="14" id="KW-1185">Reference proteome</keyword>
<keyword evidence="6 11" id="KW-0472">Membrane</keyword>
<feature type="transmembrane region" description="Helical" evidence="11">
    <location>
        <begin position="183"/>
        <end position="205"/>
    </location>
</feature>
<dbReference type="PRINTS" id="PR00237">
    <property type="entry name" value="GPCRRHODOPSN"/>
</dbReference>
<evidence type="ECO:0000256" key="6">
    <source>
        <dbReference type="ARBA" id="ARBA00023136"/>
    </source>
</evidence>
<dbReference type="EMBL" id="CALNXJ010000008">
    <property type="protein sequence ID" value="CAH3045769.1"/>
    <property type="molecule type" value="Genomic_DNA"/>
</dbReference>
<evidence type="ECO:0000313" key="14">
    <source>
        <dbReference type="Proteomes" id="UP001159428"/>
    </source>
</evidence>
<evidence type="ECO:0000256" key="2">
    <source>
        <dbReference type="ARBA" id="ARBA00022475"/>
    </source>
</evidence>
<protein>
    <recommendedName>
        <fullName evidence="12">G-protein coupled receptors family 1 profile domain-containing protein</fullName>
    </recommendedName>
</protein>
<feature type="transmembrane region" description="Helical" evidence="11">
    <location>
        <begin position="236"/>
        <end position="258"/>
    </location>
</feature>
<evidence type="ECO:0000256" key="5">
    <source>
        <dbReference type="ARBA" id="ARBA00023040"/>
    </source>
</evidence>
<evidence type="ECO:0000256" key="3">
    <source>
        <dbReference type="ARBA" id="ARBA00022692"/>
    </source>
</evidence>
<feature type="transmembrane region" description="Helical" evidence="11">
    <location>
        <begin position="115"/>
        <end position="132"/>
    </location>
</feature>
<dbReference type="PANTHER" id="PTHR24246:SF27">
    <property type="entry name" value="ADENOSINE RECEPTOR, ISOFORM A"/>
    <property type="match status" value="1"/>
</dbReference>
<keyword evidence="8" id="KW-0325">Glycoprotein</keyword>
<dbReference type="GO" id="GO:0004930">
    <property type="term" value="F:G protein-coupled receptor activity"/>
    <property type="evidence" value="ECO:0007669"/>
    <property type="project" value="UniProtKB-KW"/>
</dbReference>
<feature type="transmembrane region" description="Helical" evidence="11">
    <location>
        <begin position="270"/>
        <end position="292"/>
    </location>
</feature>
<keyword evidence="4 11" id="KW-1133">Transmembrane helix</keyword>
<keyword evidence="5 10" id="KW-0297">G-protein coupled receptor</keyword>
<dbReference type="GO" id="GO:0005886">
    <property type="term" value="C:plasma membrane"/>
    <property type="evidence" value="ECO:0007669"/>
    <property type="project" value="UniProtKB-SubCell"/>
</dbReference>
<feature type="transmembrane region" description="Helical" evidence="11">
    <location>
        <begin position="153"/>
        <end position="171"/>
    </location>
</feature>
<keyword evidence="9 10" id="KW-0807">Transducer</keyword>
<comment type="subcellular location">
    <subcellularLocation>
        <location evidence="1">Cell membrane</location>
        <topology evidence="1">Multi-pass membrane protein</topology>
    </subcellularLocation>
</comment>
<evidence type="ECO:0000256" key="10">
    <source>
        <dbReference type="RuleBase" id="RU000688"/>
    </source>
</evidence>
<feature type="transmembrane region" description="Helical" evidence="11">
    <location>
        <begin position="37"/>
        <end position="58"/>
    </location>
</feature>
<evidence type="ECO:0000259" key="12">
    <source>
        <dbReference type="PROSITE" id="PS50262"/>
    </source>
</evidence>
<evidence type="ECO:0000256" key="1">
    <source>
        <dbReference type="ARBA" id="ARBA00004651"/>
    </source>
</evidence>
<feature type="domain" description="G-protein coupled receptors family 1 profile" evidence="12">
    <location>
        <begin position="49"/>
        <end position="290"/>
    </location>
</feature>
<dbReference type="Pfam" id="PF00001">
    <property type="entry name" value="7tm_1"/>
    <property type="match status" value="1"/>
</dbReference>
<keyword evidence="2" id="KW-1003">Cell membrane</keyword>
<feature type="transmembrane region" description="Helical" evidence="11">
    <location>
        <begin position="70"/>
        <end position="88"/>
    </location>
</feature>
<evidence type="ECO:0000256" key="8">
    <source>
        <dbReference type="ARBA" id="ARBA00023180"/>
    </source>
</evidence>